<evidence type="ECO:0000256" key="5">
    <source>
        <dbReference type="ARBA" id="ARBA00022553"/>
    </source>
</evidence>
<comment type="catalytic activity">
    <reaction evidence="1">
        <text>ATP + protein L-histidine = ADP + protein N-phospho-L-histidine.</text>
        <dbReference type="EC" id="2.7.13.3"/>
    </reaction>
</comment>
<dbReference type="Gene3D" id="3.30.565.10">
    <property type="entry name" value="Histidine kinase-like ATPase, C-terminal domain"/>
    <property type="match status" value="1"/>
</dbReference>
<evidence type="ECO:0000256" key="4">
    <source>
        <dbReference type="ARBA" id="ARBA00022475"/>
    </source>
</evidence>
<keyword evidence="8 9" id="KW-0472">Membrane</keyword>
<gene>
    <name evidence="11" type="ORF">B0F89_10125</name>
</gene>
<evidence type="ECO:0000256" key="2">
    <source>
        <dbReference type="ARBA" id="ARBA00004651"/>
    </source>
</evidence>
<dbReference type="Pfam" id="PF08269">
    <property type="entry name" value="dCache_2"/>
    <property type="match status" value="1"/>
</dbReference>
<dbReference type="EC" id="2.7.13.3" evidence="3"/>
<dbReference type="InterPro" id="IPR003661">
    <property type="entry name" value="HisK_dim/P_dom"/>
</dbReference>
<dbReference type="Gene3D" id="3.30.450.20">
    <property type="entry name" value="PAS domain"/>
    <property type="match status" value="2"/>
</dbReference>
<keyword evidence="7 9" id="KW-1133">Transmembrane helix</keyword>
<keyword evidence="11" id="KW-0808">Transferase</keyword>
<dbReference type="SMART" id="SM01049">
    <property type="entry name" value="Cache_2"/>
    <property type="match status" value="2"/>
</dbReference>
<sequence length="633" mass="74015">MIENSAEKKLLLLVKYAMPLVTIFVSFIFTLFMIFNNIEEFKKDSKDLKADYIKNQKALVKSEVKRVYDRILKNQTSVIPTIEKNIKNRINESYEIAMNIYKEHKNKKTNNEIIKLIGDSLRGVKFNEKRGYYYIFDFNGNCILYPPNRKLENNNYLNYEDPNGFKIVEESIKIAKAKKEGYLKFLWKKPKKNKFSTKLSYIKAIDELGIYIGTGEYVKDFEDSIKKKTIENLQNLRYGLNNFVFLVDYNGTYLSHLKKDYVGLNRMDLQDKNGIYITKKIIDTAKNGDGFISYISTIMPETNKPAQKTTYVKGFDKWQIAIASGFYSKKIEEQIILREKSLNKRNSEYILKILFISIIITIFLFAISLYVSYYLEKYFLKYRKKIFEEMEKNKKKDLILAHQTKMVAMGEMIENIAHQWRQPLSVITTSASGMQLSKEMGILTDENQKESIDIIILNANHLSQTIDDFRNFLSTKHDAKTFELQAVYNKTLKLISSKLKSNEIQIDTNIEDIKIKAYENELIQVLMNLFNNSFDAFKIRNVKDKKINFNVFKKDKNVIIEFSDNAGGIDTELITRIFEPYFTTKHKFNGTGIGLYMSQQIINKQFNGEIKVKNIKKEENVIGVMFTIKLPIN</sequence>
<dbReference type="Proteomes" id="UP000239861">
    <property type="component" value="Unassembled WGS sequence"/>
</dbReference>
<dbReference type="AlphaFoldDB" id="A0AB37A0Z5"/>
<feature type="domain" description="Histidine kinase" evidence="10">
    <location>
        <begin position="415"/>
        <end position="633"/>
    </location>
</feature>
<reference evidence="11 12" key="1">
    <citation type="submission" date="2018-02" db="EMBL/GenBank/DDBJ databases">
        <title>Subsurface microbial communities from deep shales in Ohio and West Virginia, USA.</title>
        <authorList>
            <person name="Wrighton K."/>
        </authorList>
    </citation>
    <scope>NUCLEOTIDE SEQUENCE [LARGE SCALE GENOMIC DNA]</scope>
    <source>
        <strain evidence="11 12">MARC-MIP3H16</strain>
    </source>
</reference>
<dbReference type="PROSITE" id="PS50109">
    <property type="entry name" value="HIS_KIN"/>
    <property type="match status" value="1"/>
</dbReference>
<comment type="subcellular location">
    <subcellularLocation>
        <location evidence="2">Cell membrane</location>
        <topology evidence="2">Multi-pass membrane protein</topology>
    </subcellularLocation>
</comment>
<dbReference type="InterPro" id="IPR033480">
    <property type="entry name" value="sCache_2"/>
</dbReference>
<dbReference type="Gene3D" id="1.10.287.130">
    <property type="match status" value="1"/>
</dbReference>
<dbReference type="InterPro" id="IPR003594">
    <property type="entry name" value="HATPase_dom"/>
</dbReference>
<dbReference type="EMBL" id="PTIW01000001">
    <property type="protein sequence ID" value="PPK62827.1"/>
    <property type="molecule type" value="Genomic_DNA"/>
</dbReference>
<evidence type="ECO:0000256" key="3">
    <source>
        <dbReference type="ARBA" id="ARBA00012438"/>
    </source>
</evidence>
<feature type="transmembrane region" description="Helical" evidence="9">
    <location>
        <begin position="12"/>
        <end position="35"/>
    </location>
</feature>
<evidence type="ECO:0000256" key="8">
    <source>
        <dbReference type="ARBA" id="ARBA00023136"/>
    </source>
</evidence>
<dbReference type="GO" id="GO:0000155">
    <property type="term" value="F:phosphorelay sensor kinase activity"/>
    <property type="evidence" value="ECO:0007669"/>
    <property type="project" value="InterPro"/>
</dbReference>
<keyword evidence="11" id="KW-0418">Kinase</keyword>
<keyword evidence="4" id="KW-1003">Cell membrane</keyword>
<evidence type="ECO:0000256" key="6">
    <source>
        <dbReference type="ARBA" id="ARBA00022692"/>
    </source>
</evidence>
<evidence type="ECO:0000259" key="10">
    <source>
        <dbReference type="PROSITE" id="PS50109"/>
    </source>
</evidence>
<accession>A0AB37A0Z5</accession>
<dbReference type="SMART" id="SM00388">
    <property type="entry name" value="HisKA"/>
    <property type="match status" value="1"/>
</dbReference>
<dbReference type="SUPFAM" id="SSF55874">
    <property type="entry name" value="ATPase domain of HSP90 chaperone/DNA topoisomerase II/histidine kinase"/>
    <property type="match status" value="1"/>
</dbReference>
<dbReference type="Pfam" id="PF00512">
    <property type="entry name" value="HisKA"/>
    <property type="match status" value="1"/>
</dbReference>
<dbReference type="CDD" id="cd00082">
    <property type="entry name" value="HisKA"/>
    <property type="match status" value="1"/>
</dbReference>
<dbReference type="InterPro" id="IPR036097">
    <property type="entry name" value="HisK_dim/P_sf"/>
</dbReference>
<dbReference type="InterPro" id="IPR004010">
    <property type="entry name" value="Double_Cache_2"/>
</dbReference>
<dbReference type="InterPro" id="IPR005467">
    <property type="entry name" value="His_kinase_dom"/>
</dbReference>
<evidence type="ECO:0000256" key="7">
    <source>
        <dbReference type="ARBA" id="ARBA00022989"/>
    </source>
</evidence>
<dbReference type="Pfam" id="PF02518">
    <property type="entry name" value="HATPase_c"/>
    <property type="match status" value="1"/>
</dbReference>
<evidence type="ECO:0000313" key="12">
    <source>
        <dbReference type="Proteomes" id="UP000239861"/>
    </source>
</evidence>
<dbReference type="InterPro" id="IPR036890">
    <property type="entry name" value="HATPase_C_sf"/>
</dbReference>
<keyword evidence="5" id="KW-0597">Phosphoprotein</keyword>
<evidence type="ECO:0000256" key="1">
    <source>
        <dbReference type="ARBA" id="ARBA00000085"/>
    </source>
</evidence>
<proteinExistence type="predicted"/>
<feature type="transmembrane region" description="Helical" evidence="9">
    <location>
        <begin position="349"/>
        <end position="375"/>
    </location>
</feature>
<protein>
    <recommendedName>
        <fullName evidence="3">histidine kinase</fullName>
        <ecNumber evidence="3">2.7.13.3</ecNumber>
    </recommendedName>
</protein>
<evidence type="ECO:0000313" key="11">
    <source>
        <dbReference type="EMBL" id="PPK62827.1"/>
    </source>
</evidence>
<dbReference type="PANTHER" id="PTHR43065">
    <property type="entry name" value="SENSOR HISTIDINE KINASE"/>
    <property type="match status" value="1"/>
</dbReference>
<dbReference type="RefSeq" id="WP_104411536.1">
    <property type="nucleotide sequence ID" value="NZ_PTIW01000001.1"/>
</dbReference>
<comment type="caution">
    <text evidence="11">The sequence shown here is derived from an EMBL/GenBank/DDBJ whole genome shotgun (WGS) entry which is preliminary data.</text>
</comment>
<dbReference type="GO" id="GO:0005886">
    <property type="term" value="C:plasma membrane"/>
    <property type="evidence" value="ECO:0007669"/>
    <property type="project" value="UniProtKB-SubCell"/>
</dbReference>
<dbReference type="SMART" id="SM00387">
    <property type="entry name" value="HATPase_c"/>
    <property type="match status" value="1"/>
</dbReference>
<evidence type="ECO:0000256" key="9">
    <source>
        <dbReference type="SAM" id="Phobius"/>
    </source>
</evidence>
<keyword evidence="6 9" id="KW-0812">Transmembrane</keyword>
<name>A0AB37A0Z5_9BACT</name>
<organism evidence="11 12">
    <name type="scientific">Malaciobacter marinus</name>
    <dbReference type="NCBI Taxonomy" id="505249"/>
    <lineage>
        <taxon>Bacteria</taxon>
        <taxon>Pseudomonadati</taxon>
        <taxon>Campylobacterota</taxon>
        <taxon>Epsilonproteobacteria</taxon>
        <taxon>Campylobacterales</taxon>
        <taxon>Arcobacteraceae</taxon>
        <taxon>Malaciobacter</taxon>
    </lineage>
</organism>
<dbReference type="InterPro" id="IPR004358">
    <property type="entry name" value="Sig_transdc_His_kin-like_C"/>
</dbReference>
<dbReference type="PRINTS" id="PR00344">
    <property type="entry name" value="BCTRLSENSOR"/>
</dbReference>
<dbReference type="SUPFAM" id="SSF47384">
    <property type="entry name" value="Homodimeric domain of signal transducing histidine kinase"/>
    <property type="match status" value="1"/>
</dbReference>